<gene>
    <name evidence="2" type="primary">pgl</name>
    <name evidence="2" type="ORF">Hypma_012212</name>
</gene>
<dbReference type="GO" id="GO:0017057">
    <property type="term" value="F:6-phosphogluconolactonase activity"/>
    <property type="evidence" value="ECO:0007669"/>
    <property type="project" value="TreeGrafter"/>
</dbReference>
<dbReference type="Pfam" id="PF10282">
    <property type="entry name" value="Lactonase"/>
    <property type="match status" value="1"/>
</dbReference>
<comment type="similarity">
    <text evidence="1">Belongs to the cycloisomerase 2 family.</text>
</comment>
<dbReference type="Proteomes" id="UP000076154">
    <property type="component" value="Unassembled WGS sequence"/>
</dbReference>
<dbReference type="PANTHER" id="PTHR30344">
    <property type="entry name" value="6-PHOSPHOGLUCONOLACTONASE-RELATED"/>
    <property type="match status" value="1"/>
</dbReference>
<sequence length="351" mass="37961">MTHLILTSSYTNDISTLAFDPANGTLELVSATTVGHHPSWITFYPGDHSLAFTGLEQTEGKVVALKYDEDERGTVVAEVPSGGADPCSLLATMDELFVANYSAGIVSKFPISQNPPYILSSSPTTIQLKGSGPNASRQEGSHPHQVILHPEHNELLVPDLGADMVQRFKTAKDGSLKHRGHMQYARGGGPRHVAFHDGNLYTLLELSSVLVKHRFPPLPHLPSFVTSKPTMSKPLPQPNDMLAAEILIPTTNSTYKTPYLYLSNRNDPSPEGDIISVFSLADDSLELVTEFRSGLKHLRGMAFGGPDDKWLVAGGANGGGVKILERIDGGRNFKVVAENASIEAPTGFLWK</sequence>
<dbReference type="PANTHER" id="PTHR30344:SF7">
    <property type="entry name" value="DUF2415 DOMAIN-CONTAINING PROTEIN"/>
    <property type="match status" value="1"/>
</dbReference>
<dbReference type="SUPFAM" id="SSF75011">
    <property type="entry name" value="3-carboxy-cis,cis-mucoante lactonizing enzyme"/>
    <property type="match status" value="1"/>
</dbReference>
<dbReference type="InParanoid" id="A0A369JJQ3"/>
<name>A0A369JJQ3_HYPMA</name>
<accession>A0A369JJQ3</accession>
<dbReference type="InterPro" id="IPR050282">
    <property type="entry name" value="Cycloisomerase_2"/>
</dbReference>
<comment type="caution">
    <text evidence="2">The sequence shown here is derived from an EMBL/GenBank/DDBJ whole genome shotgun (WGS) entry which is preliminary data.</text>
</comment>
<dbReference type="InterPro" id="IPR015943">
    <property type="entry name" value="WD40/YVTN_repeat-like_dom_sf"/>
</dbReference>
<evidence type="ECO:0000313" key="3">
    <source>
        <dbReference type="Proteomes" id="UP000076154"/>
    </source>
</evidence>
<dbReference type="OrthoDB" id="9972196at2759"/>
<dbReference type="InterPro" id="IPR019405">
    <property type="entry name" value="Lactonase_7-beta_prop"/>
</dbReference>
<dbReference type="AlphaFoldDB" id="A0A369JJQ3"/>
<dbReference type="Gene3D" id="2.130.10.10">
    <property type="entry name" value="YVTN repeat-like/Quinoprotein amine dehydrogenase"/>
    <property type="match status" value="1"/>
</dbReference>
<organism evidence="2 3">
    <name type="scientific">Hypsizygus marmoreus</name>
    <name type="common">White beech mushroom</name>
    <name type="synonym">Agaricus marmoreus</name>
    <dbReference type="NCBI Taxonomy" id="39966"/>
    <lineage>
        <taxon>Eukaryota</taxon>
        <taxon>Fungi</taxon>
        <taxon>Dikarya</taxon>
        <taxon>Basidiomycota</taxon>
        <taxon>Agaricomycotina</taxon>
        <taxon>Agaricomycetes</taxon>
        <taxon>Agaricomycetidae</taxon>
        <taxon>Agaricales</taxon>
        <taxon>Tricholomatineae</taxon>
        <taxon>Lyophyllaceae</taxon>
        <taxon>Hypsizygus</taxon>
    </lineage>
</organism>
<protein>
    <submittedName>
        <fullName evidence="2">6-phosphogluconolactonase</fullName>
    </submittedName>
</protein>
<evidence type="ECO:0000256" key="1">
    <source>
        <dbReference type="ARBA" id="ARBA00005564"/>
    </source>
</evidence>
<dbReference type="STRING" id="39966.A0A369JJQ3"/>
<proteinExistence type="inferred from homology"/>
<evidence type="ECO:0000313" key="2">
    <source>
        <dbReference type="EMBL" id="RDB20797.1"/>
    </source>
</evidence>
<keyword evidence="3" id="KW-1185">Reference proteome</keyword>
<dbReference type="EMBL" id="LUEZ02000058">
    <property type="protein sequence ID" value="RDB20797.1"/>
    <property type="molecule type" value="Genomic_DNA"/>
</dbReference>
<reference evidence="2" key="1">
    <citation type="submission" date="2018-04" db="EMBL/GenBank/DDBJ databases">
        <title>Whole genome sequencing of Hypsizygus marmoreus.</title>
        <authorList>
            <person name="Choi I.-G."/>
            <person name="Min B."/>
            <person name="Kim J.-G."/>
            <person name="Kim S."/>
            <person name="Oh Y.-L."/>
            <person name="Kong W.-S."/>
            <person name="Park H."/>
            <person name="Jeong J."/>
            <person name="Song E.-S."/>
        </authorList>
    </citation>
    <scope>NUCLEOTIDE SEQUENCE [LARGE SCALE GENOMIC DNA]</scope>
    <source>
        <strain evidence="2">51987-8</strain>
    </source>
</reference>